<sequence length="46" mass="5336">MDYLVKAAFQRPPLLLQAVLKAICGLTQKNHNFILWNDKNFLYKAS</sequence>
<reference evidence="2" key="1">
    <citation type="submission" date="2016-11" db="EMBL/GenBank/DDBJ databases">
        <title>Comparative genomic and phenotypic analysis of Granulibacter bethesdensis clinical isolates from patients with chronic granulomatous disease.</title>
        <authorList>
            <person name="Zarember K.A."/>
            <person name="Porcella S.F."/>
            <person name="Chu J."/>
            <person name="Ding L."/>
            <person name="Dahlstrom E."/>
            <person name="Barbian K."/>
            <person name="Martens C."/>
            <person name="Sykora L."/>
            <person name="Kramer S."/>
            <person name="Pettinato A.M."/>
            <person name="Hong H."/>
            <person name="Wald G."/>
            <person name="Berg L.J."/>
            <person name="Rogge L.S."/>
            <person name="Greenberg D.E."/>
            <person name="Falcone E.L."/>
            <person name="Neves J.F."/>
            <person name="Simoes M.J."/>
            <person name="Casal M."/>
            <person name="Rodriguez-Lopez F.C."/>
            <person name="Zelazny A."/>
            <person name="Gallin J.I."/>
            <person name="Holland S.M."/>
        </authorList>
    </citation>
    <scope>NUCLEOTIDE SEQUENCE [LARGE SCALE GENOMIC DNA]</scope>
    <source>
        <strain evidence="2">NIH9.1</strain>
    </source>
</reference>
<name>A0AAC9KC54_9PROT</name>
<evidence type="ECO:0000313" key="2">
    <source>
        <dbReference type="Proteomes" id="UP000182373"/>
    </source>
</evidence>
<accession>A0AAC9KC54</accession>
<proteinExistence type="predicted"/>
<organism evidence="1 2">
    <name type="scientific">Granulibacter bethesdensis</name>
    <dbReference type="NCBI Taxonomy" id="364410"/>
    <lineage>
        <taxon>Bacteria</taxon>
        <taxon>Pseudomonadati</taxon>
        <taxon>Pseudomonadota</taxon>
        <taxon>Alphaproteobacteria</taxon>
        <taxon>Acetobacterales</taxon>
        <taxon>Acetobacteraceae</taxon>
        <taxon>Granulibacter</taxon>
    </lineage>
</organism>
<dbReference type="EMBL" id="CP018191">
    <property type="protein sequence ID" value="APH53288.1"/>
    <property type="molecule type" value="Genomic_DNA"/>
</dbReference>
<gene>
    <name evidence="1" type="ORF">GbCGDNIH9_8389</name>
</gene>
<dbReference type="Proteomes" id="UP000182373">
    <property type="component" value="Chromosome"/>
</dbReference>
<dbReference type="AlphaFoldDB" id="A0AAC9KC54"/>
<evidence type="ECO:0000313" key="1">
    <source>
        <dbReference type="EMBL" id="APH53288.1"/>
    </source>
</evidence>
<protein>
    <submittedName>
        <fullName evidence="1">Uncharacterized protein</fullName>
    </submittedName>
</protein>